<evidence type="ECO:0000313" key="6">
    <source>
        <dbReference type="EMBL" id="KGI77298.1"/>
    </source>
</evidence>
<dbReference type="Proteomes" id="UP000029708">
    <property type="component" value="Unassembled WGS sequence"/>
</dbReference>
<dbReference type="GO" id="GO:0016757">
    <property type="term" value="F:glycosyltransferase activity"/>
    <property type="evidence" value="ECO:0007669"/>
    <property type="project" value="UniProtKB-KW"/>
</dbReference>
<dbReference type="AlphaFoldDB" id="A0A099CTJ4"/>
<keyword evidence="3" id="KW-0808">Transferase</keyword>
<reference evidence="6 7" key="1">
    <citation type="submission" date="2014-09" db="EMBL/GenBank/DDBJ databases">
        <title>Xanthomonadaceae 3.5X direct submission.</title>
        <authorList>
            <person name="Fang T."/>
            <person name="Wang H."/>
        </authorList>
    </citation>
    <scope>NUCLEOTIDE SEQUENCE [LARGE SCALE GENOMIC DNA]</scope>
    <source>
        <strain evidence="6 7">3.5X</strain>
    </source>
</reference>
<gene>
    <name evidence="6" type="ORF">LF63_0111710</name>
</gene>
<accession>A0A099CTJ4</accession>
<evidence type="ECO:0000256" key="2">
    <source>
        <dbReference type="ARBA" id="ARBA00022676"/>
    </source>
</evidence>
<dbReference type="InterPro" id="IPR029044">
    <property type="entry name" value="Nucleotide-diphossugar_trans"/>
</dbReference>
<evidence type="ECO:0000313" key="7">
    <source>
        <dbReference type="Proteomes" id="UP000029708"/>
    </source>
</evidence>
<evidence type="ECO:0000256" key="4">
    <source>
        <dbReference type="SAM" id="Phobius"/>
    </source>
</evidence>
<dbReference type="Gene3D" id="3.90.550.10">
    <property type="entry name" value="Spore Coat Polysaccharide Biosynthesis Protein SpsA, Chain A"/>
    <property type="match status" value="1"/>
</dbReference>
<dbReference type="HOGENOM" id="CLU_068225_0_0_6"/>
<keyword evidence="4" id="KW-1133">Transmembrane helix</keyword>
<dbReference type="SUPFAM" id="SSF53448">
    <property type="entry name" value="Nucleotide-diphospho-sugar transferases"/>
    <property type="match status" value="1"/>
</dbReference>
<keyword evidence="2" id="KW-0328">Glycosyltransferase</keyword>
<evidence type="ECO:0000256" key="3">
    <source>
        <dbReference type="ARBA" id="ARBA00022679"/>
    </source>
</evidence>
<protein>
    <recommendedName>
        <fullName evidence="5">Glycosyltransferase 2-like domain-containing protein</fullName>
    </recommendedName>
</protein>
<keyword evidence="4" id="KW-0812">Transmembrane</keyword>
<dbReference type="PANTHER" id="PTHR43179:SF12">
    <property type="entry name" value="GALACTOFURANOSYLTRANSFERASE GLFT2"/>
    <property type="match status" value="1"/>
</dbReference>
<evidence type="ECO:0000259" key="5">
    <source>
        <dbReference type="Pfam" id="PF00535"/>
    </source>
</evidence>
<feature type="domain" description="Glycosyltransferase 2-like" evidence="5">
    <location>
        <begin position="4"/>
        <end position="163"/>
    </location>
</feature>
<comment type="similarity">
    <text evidence="1">Belongs to the glycosyltransferase 2 family.</text>
</comment>
<dbReference type="Pfam" id="PF00535">
    <property type="entry name" value="Glycos_transf_2"/>
    <property type="match status" value="1"/>
</dbReference>
<comment type="caution">
    <text evidence="6">The sequence shown here is derived from an EMBL/GenBank/DDBJ whole genome shotgun (WGS) entry which is preliminary data.</text>
</comment>
<organism evidence="6 7">
    <name type="scientific">Oleiagrimonas soli</name>
    <dbReference type="NCBI Taxonomy" id="1543381"/>
    <lineage>
        <taxon>Bacteria</taxon>
        <taxon>Pseudomonadati</taxon>
        <taxon>Pseudomonadota</taxon>
        <taxon>Gammaproteobacteria</taxon>
        <taxon>Lysobacterales</taxon>
        <taxon>Rhodanobacteraceae</taxon>
        <taxon>Oleiagrimonas</taxon>
    </lineage>
</organism>
<sequence>MCISICIANYNGERFLDDCLASIYAQNFARPIEILIHDDASTDGSLDVLRLRHPKVFVIVSKENVGYCCSNNRLVERARGEYVLLLNNDAALRQGALQALLDEIPRTTDPFVLTLPQYDWHTGRLVDYGVRLDIFHTPVANRDAACGRLAYVQGACMFMRKDAWDRLGGFPEWMVSNVEDTYLCSLARLRGGTVGVARASGYDHRQGSSFGGNRIEGVKLYTTYRRRYLSERNRASLILVCTPTVIAWLLYGLQLAWLLIEGVAMTLLKRDAKVWRGIYWKAVRDSLRIVSTLRHTRRQVQAGRKIGFWSYMRIFDPVPHKLRLLFRHGLPHFG</sequence>
<dbReference type="PANTHER" id="PTHR43179">
    <property type="entry name" value="RHAMNOSYLTRANSFERASE WBBL"/>
    <property type="match status" value="1"/>
</dbReference>
<dbReference type="EMBL" id="JROI01000013">
    <property type="protein sequence ID" value="KGI77298.1"/>
    <property type="molecule type" value="Genomic_DNA"/>
</dbReference>
<evidence type="ECO:0000256" key="1">
    <source>
        <dbReference type="ARBA" id="ARBA00006739"/>
    </source>
</evidence>
<feature type="transmembrane region" description="Helical" evidence="4">
    <location>
        <begin position="235"/>
        <end position="260"/>
    </location>
</feature>
<proteinExistence type="inferred from homology"/>
<name>A0A099CTJ4_9GAMM</name>
<keyword evidence="7" id="KW-1185">Reference proteome</keyword>
<dbReference type="STRING" id="1543381.LF63_0111710"/>
<keyword evidence="4" id="KW-0472">Membrane</keyword>
<dbReference type="InterPro" id="IPR001173">
    <property type="entry name" value="Glyco_trans_2-like"/>
</dbReference>